<keyword evidence="3" id="KW-0408">Iron</keyword>
<dbReference type="InterPro" id="IPR002780">
    <property type="entry name" value="Hyd_form_HypD"/>
</dbReference>
<reference evidence="4" key="1">
    <citation type="submission" date="2007-02" db="EMBL/GenBank/DDBJ databases">
        <title>Complete sequence of Pyrobaculum calidifontis JCM 11548.</title>
        <authorList>
            <consortium name="US DOE Joint Genome Institute"/>
            <person name="Copeland A."/>
            <person name="Lucas S."/>
            <person name="Lapidus A."/>
            <person name="Barry K."/>
            <person name="Glavina del Rio T."/>
            <person name="Dalin E."/>
            <person name="Tice H."/>
            <person name="Pitluck S."/>
            <person name="Chain P."/>
            <person name="Malfatti S."/>
            <person name="Shin M."/>
            <person name="Vergez L."/>
            <person name="Schmutz J."/>
            <person name="Larimer F."/>
            <person name="Land M."/>
            <person name="Hauser L."/>
            <person name="Kyrpides N."/>
            <person name="Mikhailova N."/>
            <person name="Cozen A.E."/>
            <person name="Fitz-Gibbon S.T."/>
            <person name="House C.H."/>
            <person name="Saltikov C."/>
            <person name="Lowe T.M."/>
            <person name="Richardson P."/>
        </authorList>
    </citation>
    <scope>NUCLEOTIDE SEQUENCE [LARGE SCALE GENOMIC DNA]</scope>
    <source>
        <strain evidence="4">JCM 11548</strain>
    </source>
</reference>
<dbReference type="Pfam" id="PF01924">
    <property type="entry name" value="HypD"/>
    <property type="match status" value="1"/>
</dbReference>
<comment type="similarity">
    <text evidence="1">Belongs to the HypD family.</text>
</comment>
<dbReference type="AlphaFoldDB" id="A3MWG7"/>
<keyword evidence="2" id="KW-0479">Metal-binding</keyword>
<dbReference type="PANTHER" id="PTHR30149:SF0">
    <property type="entry name" value="HYDROGENASE MATURATION FACTOR HYPD"/>
    <property type="match status" value="1"/>
</dbReference>
<accession>A3MWG7</accession>
<evidence type="ECO:0000256" key="3">
    <source>
        <dbReference type="ARBA" id="ARBA00023004"/>
    </source>
</evidence>
<dbReference type="STRING" id="410359.Pcal_1566"/>
<dbReference type="KEGG" id="pcl:Pcal_1566"/>
<dbReference type="GO" id="GO:0070025">
    <property type="term" value="F:carbon monoxide binding"/>
    <property type="evidence" value="ECO:0007669"/>
    <property type="project" value="TreeGrafter"/>
</dbReference>
<evidence type="ECO:0000256" key="1">
    <source>
        <dbReference type="ARBA" id="ARBA00007888"/>
    </source>
</evidence>
<dbReference type="GO" id="GO:0051539">
    <property type="term" value="F:4 iron, 4 sulfur cluster binding"/>
    <property type="evidence" value="ECO:0007669"/>
    <property type="project" value="TreeGrafter"/>
</dbReference>
<evidence type="ECO:0000313" key="4">
    <source>
        <dbReference type="EMBL" id="ABO08984.1"/>
    </source>
</evidence>
<proteinExistence type="inferred from homology"/>
<dbReference type="Gene3D" id="3.40.50.11750">
    <property type="entry name" value="HypD, alpha/beta domain 1"/>
    <property type="match status" value="2"/>
</dbReference>
<sequence>MAEFLFRKNIKMTAQLKDLIAKYAEYLKNKYGRDYVFKIMDFCGTHEWTIVHFGLRSLVPKNVELVPGPGCPVCVVPSYYIEEAIKLALDGVVIYTYGDAYRLPAIRPVKGVKSLAEAKAQGADVKVVSHILQAISLATHNKKPGMFLGIGFETVAPGYAVAILDGKIPENLKIMSLVKLTPPAAYLAIDTIREKPTDFPIMGVIAPGHVSTIIGAKAWTPIAENFGIPVVVAGFEPNDVLFAIAEVLRQLKNGESKVVIEYTRAVTWDGDLKAQAAIRKTFKTVDTAWRGIGFIPKSGLALREEYANIDAMLHFGIPELKPEAWRKDLPLNCRCAEVNLGKAKPTDCPLFMKACTPDRPIGPCMVSMEGACAVWARFGGGGLADDVARELGII</sequence>
<dbReference type="EMBL" id="CP000561">
    <property type="protein sequence ID" value="ABO08984.1"/>
    <property type="molecule type" value="Genomic_DNA"/>
</dbReference>
<evidence type="ECO:0000313" key="5">
    <source>
        <dbReference type="Proteomes" id="UP000001431"/>
    </source>
</evidence>
<dbReference type="NCBIfam" id="TIGR00075">
    <property type="entry name" value="hypD"/>
    <property type="match status" value="1"/>
</dbReference>
<dbReference type="eggNOG" id="arCOG04428">
    <property type="taxonomic scope" value="Archaea"/>
</dbReference>
<dbReference type="HOGENOM" id="CLU_048562_1_0_2"/>
<gene>
    <name evidence="4" type="ordered locus">Pcal_1566</name>
</gene>
<dbReference type="GO" id="GO:0005506">
    <property type="term" value="F:iron ion binding"/>
    <property type="evidence" value="ECO:0007669"/>
    <property type="project" value="TreeGrafter"/>
</dbReference>
<evidence type="ECO:0000256" key="2">
    <source>
        <dbReference type="ARBA" id="ARBA00022723"/>
    </source>
</evidence>
<dbReference type="Proteomes" id="UP000001431">
    <property type="component" value="Chromosome"/>
</dbReference>
<organism evidence="4 5">
    <name type="scientific">Pyrobaculum calidifontis (strain DSM 21063 / JCM 11548 / VA1)</name>
    <dbReference type="NCBI Taxonomy" id="410359"/>
    <lineage>
        <taxon>Archaea</taxon>
        <taxon>Thermoproteota</taxon>
        <taxon>Thermoprotei</taxon>
        <taxon>Thermoproteales</taxon>
        <taxon>Thermoproteaceae</taxon>
        <taxon>Pyrobaculum</taxon>
    </lineage>
</organism>
<name>A3MWG7_PYRCJ</name>
<dbReference type="Gene3D" id="6.10.20.100">
    <property type="match status" value="1"/>
</dbReference>
<dbReference type="PIRSF" id="PIRSF005622">
    <property type="entry name" value="Hydrgn_mat_hypD"/>
    <property type="match status" value="1"/>
</dbReference>
<dbReference type="GO" id="GO:0051604">
    <property type="term" value="P:protein maturation"/>
    <property type="evidence" value="ECO:0007669"/>
    <property type="project" value="TreeGrafter"/>
</dbReference>
<dbReference type="InterPro" id="IPR042244">
    <property type="entry name" value="HypD_2_sf"/>
</dbReference>
<dbReference type="PANTHER" id="PTHR30149">
    <property type="entry name" value="HYDROGENASE PROTEIN ASSEMBLY PROTEIN HYPD"/>
    <property type="match status" value="1"/>
</dbReference>
<protein>
    <submittedName>
        <fullName evidence="4">Hydrogenase formation HypD protein</fullName>
    </submittedName>
</protein>
<keyword evidence="5" id="KW-1185">Reference proteome</keyword>
<dbReference type="InterPro" id="IPR042243">
    <property type="entry name" value="HypD_1"/>
</dbReference>